<organism evidence="17 18">
    <name type="scientific">Punica granatum</name>
    <name type="common">Pomegranate</name>
    <dbReference type="NCBI Taxonomy" id="22663"/>
    <lineage>
        <taxon>Eukaryota</taxon>
        <taxon>Viridiplantae</taxon>
        <taxon>Streptophyta</taxon>
        <taxon>Embryophyta</taxon>
        <taxon>Tracheophyta</taxon>
        <taxon>Spermatophyta</taxon>
        <taxon>Magnoliopsida</taxon>
        <taxon>eudicotyledons</taxon>
        <taxon>Gunneridae</taxon>
        <taxon>Pentapetalae</taxon>
        <taxon>rosids</taxon>
        <taxon>malvids</taxon>
        <taxon>Myrtales</taxon>
        <taxon>Lythraceae</taxon>
        <taxon>Punica</taxon>
    </lineage>
</organism>
<evidence type="ECO:0000256" key="2">
    <source>
        <dbReference type="ARBA" id="ARBA00012513"/>
    </source>
</evidence>
<reference evidence="17" key="1">
    <citation type="journal article" date="2020" name="Plant Biotechnol. J.">
        <title>The pomegranate (Punica granatum L.) draft genome dissects genetic divergence between soft- and hard-seeded cultivars.</title>
        <authorList>
            <person name="Luo X."/>
            <person name="Li H."/>
            <person name="Wu Z."/>
            <person name="Yao W."/>
            <person name="Zhao P."/>
            <person name="Cao D."/>
            <person name="Yu H."/>
            <person name="Li K."/>
            <person name="Poudel K."/>
            <person name="Zhao D."/>
            <person name="Zhang F."/>
            <person name="Xia X."/>
            <person name="Chen L."/>
            <person name="Wang Q."/>
            <person name="Jing D."/>
            <person name="Cao S."/>
        </authorList>
    </citation>
    <scope>NUCLEOTIDE SEQUENCE [LARGE SCALE GENOMIC DNA]</scope>
    <source>
        <strain evidence="17">cv. Tunisia</strain>
    </source>
</reference>
<keyword evidence="7 13" id="KW-0547">Nucleotide-binding</keyword>
<comment type="catalytic activity">
    <reaction evidence="11">
        <text>L-threonyl-[protein] + ATP = O-phospho-L-threonyl-[protein] + ADP + H(+)</text>
        <dbReference type="Rhea" id="RHEA:46608"/>
        <dbReference type="Rhea" id="RHEA-COMP:11060"/>
        <dbReference type="Rhea" id="RHEA-COMP:11605"/>
        <dbReference type="ChEBI" id="CHEBI:15378"/>
        <dbReference type="ChEBI" id="CHEBI:30013"/>
        <dbReference type="ChEBI" id="CHEBI:30616"/>
        <dbReference type="ChEBI" id="CHEBI:61977"/>
        <dbReference type="ChEBI" id="CHEBI:456216"/>
        <dbReference type="EC" id="2.7.11.1"/>
    </reaction>
</comment>
<dbReference type="SUPFAM" id="SSF56112">
    <property type="entry name" value="Protein kinase-like (PK-like)"/>
    <property type="match status" value="1"/>
</dbReference>
<keyword evidence="8" id="KW-0418">Kinase</keyword>
<gene>
    <name evidence="18" type="primary">LOC116199961</name>
</gene>
<evidence type="ECO:0000256" key="4">
    <source>
        <dbReference type="ARBA" id="ARBA00022527"/>
    </source>
</evidence>
<keyword evidence="14" id="KW-0812">Transmembrane</keyword>
<evidence type="ECO:0000256" key="9">
    <source>
        <dbReference type="ARBA" id="ARBA00022840"/>
    </source>
</evidence>
<feature type="domain" description="Protein kinase" evidence="16">
    <location>
        <begin position="229"/>
        <end position="511"/>
    </location>
</feature>
<proteinExistence type="predicted"/>
<dbReference type="Pfam" id="PF00069">
    <property type="entry name" value="Pkinase"/>
    <property type="match status" value="1"/>
</dbReference>
<dbReference type="InterPro" id="IPR017441">
    <property type="entry name" value="Protein_kinase_ATP_BS"/>
</dbReference>
<dbReference type="EC" id="2.7.11.1" evidence="2"/>
<dbReference type="InterPro" id="IPR008271">
    <property type="entry name" value="Ser/Thr_kinase_AS"/>
</dbReference>
<dbReference type="SMART" id="SM00220">
    <property type="entry name" value="S_TKc"/>
    <property type="match status" value="1"/>
</dbReference>
<dbReference type="GeneID" id="116199961"/>
<evidence type="ECO:0000313" key="17">
    <source>
        <dbReference type="Proteomes" id="UP000515151"/>
    </source>
</evidence>
<protein>
    <recommendedName>
        <fullName evidence="2">non-specific serine/threonine protein kinase</fullName>
        <ecNumber evidence="2">2.7.11.1</ecNumber>
    </recommendedName>
</protein>
<comment type="catalytic activity">
    <reaction evidence="12">
        <text>L-seryl-[protein] + ATP = O-phospho-L-seryl-[protein] + ADP + H(+)</text>
        <dbReference type="Rhea" id="RHEA:17989"/>
        <dbReference type="Rhea" id="RHEA-COMP:9863"/>
        <dbReference type="Rhea" id="RHEA-COMP:11604"/>
        <dbReference type="ChEBI" id="CHEBI:15378"/>
        <dbReference type="ChEBI" id="CHEBI:29999"/>
        <dbReference type="ChEBI" id="CHEBI:30616"/>
        <dbReference type="ChEBI" id="CHEBI:83421"/>
        <dbReference type="ChEBI" id="CHEBI:456216"/>
        <dbReference type="EC" id="2.7.11.1"/>
    </reaction>
</comment>
<dbReference type="PANTHER" id="PTHR47989:SF23">
    <property type="entry name" value="RECEPTOR-LIKE SERINE_THREONINE-PROTEIN KINASE NCRK ISOFORM X1"/>
    <property type="match status" value="1"/>
</dbReference>
<dbReference type="Gene3D" id="3.30.200.20">
    <property type="entry name" value="Phosphorylase Kinase, domain 1"/>
    <property type="match status" value="1"/>
</dbReference>
<feature type="transmembrane region" description="Helical" evidence="14">
    <location>
        <begin position="117"/>
        <end position="142"/>
    </location>
</feature>
<evidence type="ECO:0000256" key="12">
    <source>
        <dbReference type="ARBA" id="ARBA00048679"/>
    </source>
</evidence>
<keyword evidence="9 13" id="KW-0067">ATP-binding</keyword>
<evidence type="ECO:0000256" key="11">
    <source>
        <dbReference type="ARBA" id="ARBA00047899"/>
    </source>
</evidence>
<evidence type="ECO:0000256" key="7">
    <source>
        <dbReference type="ARBA" id="ARBA00022741"/>
    </source>
</evidence>
<name>A0A6P8CYA0_PUNGR</name>
<evidence type="ECO:0000256" key="5">
    <source>
        <dbReference type="ARBA" id="ARBA00022553"/>
    </source>
</evidence>
<feature type="signal peptide" evidence="15">
    <location>
        <begin position="1"/>
        <end position="23"/>
    </location>
</feature>
<dbReference type="RefSeq" id="XP_031386426.1">
    <property type="nucleotide sequence ID" value="XM_031530566.1"/>
</dbReference>
<keyword evidence="17" id="KW-1185">Reference proteome</keyword>
<keyword evidence="4" id="KW-0723">Serine/threonine-protein kinase</keyword>
<evidence type="ECO:0000256" key="3">
    <source>
        <dbReference type="ARBA" id="ARBA00022475"/>
    </source>
</evidence>
<dbReference type="FunFam" id="3.30.200.20:FF:000415">
    <property type="entry name" value="receptor-like serine/threonine-protein kinase NCRK"/>
    <property type="match status" value="1"/>
</dbReference>
<keyword evidence="5" id="KW-0597">Phosphoprotein</keyword>
<feature type="chain" id="PRO_5028387428" description="non-specific serine/threonine protein kinase" evidence="15">
    <location>
        <begin position="24"/>
        <end position="635"/>
    </location>
</feature>
<evidence type="ECO:0000256" key="1">
    <source>
        <dbReference type="ARBA" id="ARBA00004236"/>
    </source>
</evidence>
<dbReference type="GO" id="GO:0005524">
    <property type="term" value="F:ATP binding"/>
    <property type="evidence" value="ECO:0007669"/>
    <property type="project" value="UniProtKB-UniRule"/>
</dbReference>
<evidence type="ECO:0000313" key="18">
    <source>
        <dbReference type="RefSeq" id="XP_031386426.1"/>
    </source>
</evidence>
<dbReference type="PROSITE" id="PS50011">
    <property type="entry name" value="PROTEIN_KINASE_DOM"/>
    <property type="match status" value="1"/>
</dbReference>
<dbReference type="OrthoDB" id="1890790at2759"/>
<dbReference type="InterPro" id="IPR011009">
    <property type="entry name" value="Kinase-like_dom_sf"/>
</dbReference>
<keyword evidence="14" id="KW-1133">Transmembrane helix</keyword>
<dbReference type="CDD" id="cd14066">
    <property type="entry name" value="STKc_IRAK"/>
    <property type="match status" value="1"/>
</dbReference>
<evidence type="ECO:0000256" key="15">
    <source>
        <dbReference type="SAM" id="SignalP"/>
    </source>
</evidence>
<sequence length="635" mass="70153">MKLQLEVTFVLLVGLIWVYPIFGGEISNTSATIKWTCLCSLNRGNQSSVLQSNCSTSCNCSAVGGDNGDWWSCTCDDDGFPKIASQNQDTTCFSACNCTSGTLNNVPVPGKRHSSKVVVVTLLICVILTTIAFLSSIMCYLYRKERCSIETPVFSSENETSCNSATNLINKVTSSVPQTKVNISSPVHPLAGCFHNTRFLFKGKLERETIHGTICQFPYIELEYATNNFSNSNLIGLGGSSYVYRGQLKNGRVVAIKRLKDHGGPDDSVFSTEVDLLARLNHCHVVPLVGYCSEFQGKHVERLLVFEYIPNGNLRDCLDGDLGESMNWETRVAIAIGAARGLEYLHEAAAPRILHRDVKSTNILLDENWRAKITDLGMAKYLKPDGPASCSSSPARMQGTFGYFAPEYAIIGRASLKSDVFSFGVVLLELITGRQPIHKSTNKGVESLVIWATPRLQDSRRVISELPDPRLKGNFPEEEMQIMAYLAKECLLLDPDSRPTMSEVVQILSAIAPDKSRTRNIHADLFQLSSSNISRAETNSSILENQVQSPVDAQHLWKVGSQRWSPPSSLTVDIDQTLTTEISEKSQTDDLSSDYMERLILLSSKARSWSAQDDETVDLVEPRLESFSMANLKSP</sequence>
<reference evidence="18" key="2">
    <citation type="submission" date="2025-08" db="UniProtKB">
        <authorList>
            <consortium name="RefSeq"/>
        </authorList>
    </citation>
    <scope>IDENTIFICATION</scope>
    <source>
        <tissue evidence="18">Leaf</tissue>
    </source>
</reference>
<keyword evidence="6" id="KW-0808">Transferase</keyword>
<feature type="binding site" evidence="13">
    <location>
        <position position="257"/>
    </location>
    <ligand>
        <name>ATP</name>
        <dbReference type="ChEBI" id="CHEBI:30616"/>
    </ligand>
</feature>
<evidence type="ECO:0000256" key="13">
    <source>
        <dbReference type="PROSITE-ProRule" id="PRU10141"/>
    </source>
</evidence>
<keyword evidence="3" id="KW-1003">Cell membrane</keyword>
<dbReference type="Proteomes" id="UP000515151">
    <property type="component" value="Chromosome 3"/>
</dbReference>
<dbReference type="GO" id="GO:0004674">
    <property type="term" value="F:protein serine/threonine kinase activity"/>
    <property type="evidence" value="ECO:0007669"/>
    <property type="project" value="UniProtKB-KW"/>
</dbReference>
<evidence type="ECO:0000256" key="10">
    <source>
        <dbReference type="ARBA" id="ARBA00023136"/>
    </source>
</evidence>
<dbReference type="PANTHER" id="PTHR47989">
    <property type="entry name" value="OS01G0750732 PROTEIN"/>
    <property type="match status" value="1"/>
</dbReference>
<keyword evidence="10 14" id="KW-0472">Membrane</keyword>
<evidence type="ECO:0000256" key="14">
    <source>
        <dbReference type="SAM" id="Phobius"/>
    </source>
</evidence>
<dbReference type="PROSITE" id="PS00108">
    <property type="entry name" value="PROTEIN_KINASE_ST"/>
    <property type="match status" value="1"/>
</dbReference>
<dbReference type="InterPro" id="IPR000719">
    <property type="entry name" value="Prot_kinase_dom"/>
</dbReference>
<dbReference type="AlphaFoldDB" id="A0A6P8CYA0"/>
<keyword evidence="15" id="KW-0732">Signal</keyword>
<dbReference type="Gene3D" id="1.10.510.10">
    <property type="entry name" value="Transferase(Phosphotransferase) domain 1"/>
    <property type="match status" value="1"/>
</dbReference>
<dbReference type="FunFam" id="1.10.510.10:FF:000395">
    <property type="entry name" value="receptor-like serine/threonine-protein kinase NCRK"/>
    <property type="match status" value="1"/>
</dbReference>
<dbReference type="GO" id="GO:0005886">
    <property type="term" value="C:plasma membrane"/>
    <property type="evidence" value="ECO:0007669"/>
    <property type="project" value="UniProtKB-SubCell"/>
</dbReference>
<evidence type="ECO:0000256" key="6">
    <source>
        <dbReference type="ARBA" id="ARBA00022679"/>
    </source>
</evidence>
<dbReference type="PROSITE" id="PS00107">
    <property type="entry name" value="PROTEIN_KINASE_ATP"/>
    <property type="match status" value="1"/>
</dbReference>
<evidence type="ECO:0000256" key="8">
    <source>
        <dbReference type="ARBA" id="ARBA00022777"/>
    </source>
</evidence>
<evidence type="ECO:0000259" key="16">
    <source>
        <dbReference type="PROSITE" id="PS50011"/>
    </source>
</evidence>
<accession>A0A6P8CYA0</accession>
<comment type="subcellular location">
    <subcellularLocation>
        <location evidence="1">Cell membrane</location>
    </subcellularLocation>
</comment>